<name>A0A1I4NF30_9HYPH</name>
<evidence type="ECO:0008006" key="3">
    <source>
        <dbReference type="Google" id="ProtNLM"/>
    </source>
</evidence>
<keyword evidence="2" id="KW-1185">Reference proteome</keyword>
<gene>
    <name evidence="1" type="ORF">SAMN05192568_102092</name>
</gene>
<dbReference type="Pfam" id="PF16277">
    <property type="entry name" value="DUF4926"/>
    <property type="match status" value="1"/>
</dbReference>
<dbReference type="AlphaFoldDB" id="A0A1I4NF30"/>
<evidence type="ECO:0000313" key="2">
    <source>
        <dbReference type="Proteomes" id="UP000199048"/>
    </source>
</evidence>
<reference evidence="2" key="1">
    <citation type="submission" date="2016-10" db="EMBL/GenBank/DDBJ databases">
        <authorList>
            <person name="Varghese N."/>
            <person name="Submissions S."/>
        </authorList>
    </citation>
    <scope>NUCLEOTIDE SEQUENCE [LARGE SCALE GENOMIC DNA]</scope>
    <source>
        <strain evidence="2">BL36</strain>
    </source>
</reference>
<dbReference type="InterPro" id="IPR032568">
    <property type="entry name" value="DUF4926"/>
</dbReference>
<proteinExistence type="predicted"/>
<sequence>MTLEFAYQFRQDASRSDLRDLDRVALVTAATSDDGDVLAPGTEGTIVSVYRGGEAYVVEFPTPVGALATVRPEDIRLVERAPV</sequence>
<organism evidence="1 2">
    <name type="scientific">Methylobacterium pseudosasicola</name>
    <dbReference type="NCBI Taxonomy" id="582667"/>
    <lineage>
        <taxon>Bacteria</taxon>
        <taxon>Pseudomonadati</taxon>
        <taxon>Pseudomonadota</taxon>
        <taxon>Alphaproteobacteria</taxon>
        <taxon>Hyphomicrobiales</taxon>
        <taxon>Methylobacteriaceae</taxon>
        <taxon>Methylobacterium</taxon>
    </lineage>
</organism>
<dbReference type="RefSeq" id="WP_092043105.1">
    <property type="nucleotide sequence ID" value="NZ_FOTK01000020.1"/>
</dbReference>
<dbReference type="STRING" id="582667.SAMN05192568_102092"/>
<evidence type="ECO:0000313" key="1">
    <source>
        <dbReference type="EMBL" id="SFM13910.1"/>
    </source>
</evidence>
<protein>
    <recommendedName>
        <fullName evidence="3">DUF4926 domain-containing protein</fullName>
    </recommendedName>
</protein>
<accession>A0A1I4NF30</accession>
<dbReference type="OrthoDB" id="7307608at2"/>
<dbReference type="EMBL" id="FOTK01000020">
    <property type="protein sequence ID" value="SFM13910.1"/>
    <property type="molecule type" value="Genomic_DNA"/>
</dbReference>
<dbReference type="Proteomes" id="UP000199048">
    <property type="component" value="Unassembled WGS sequence"/>
</dbReference>